<dbReference type="Pfam" id="PF21848">
    <property type="entry name" value="DUF6907"/>
    <property type="match status" value="1"/>
</dbReference>
<dbReference type="EMBL" id="BAAARJ010000018">
    <property type="protein sequence ID" value="GAA2629866.1"/>
    <property type="molecule type" value="Genomic_DNA"/>
</dbReference>
<evidence type="ECO:0000313" key="1">
    <source>
        <dbReference type="EMBL" id="GAA2629866.1"/>
    </source>
</evidence>
<evidence type="ECO:0000313" key="2">
    <source>
        <dbReference type="Proteomes" id="UP001501447"/>
    </source>
</evidence>
<dbReference type="Proteomes" id="UP001501447">
    <property type="component" value="Unassembled WGS sequence"/>
</dbReference>
<proteinExistence type="predicted"/>
<gene>
    <name evidence="1" type="ORF">GCM10009863_51620</name>
</gene>
<sequence>MRVAPASLKSHPETPDQHVRLRPALVNGAPLRLECPDWCSVDHVAADPFHLADVFHASDQIALPAPAGRSTEDVLVAWLTEYPFVDGGGPVLALDAAGDETAELSAGAALAFADQLVAHAGALRQLAARVSA</sequence>
<protein>
    <submittedName>
        <fullName evidence="1">Uncharacterized protein</fullName>
    </submittedName>
</protein>
<comment type="caution">
    <text evidence="1">The sequence shown here is derived from an EMBL/GenBank/DDBJ whole genome shotgun (WGS) entry which is preliminary data.</text>
</comment>
<name>A0ABP6D1R2_9ACTN</name>
<keyword evidence="2" id="KW-1185">Reference proteome</keyword>
<organism evidence="1 2">
    <name type="scientific">Streptomyces axinellae</name>
    <dbReference type="NCBI Taxonomy" id="552788"/>
    <lineage>
        <taxon>Bacteria</taxon>
        <taxon>Bacillati</taxon>
        <taxon>Actinomycetota</taxon>
        <taxon>Actinomycetes</taxon>
        <taxon>Kitasatosporales</taxon>
        <taxon>Streptomycetaceae</taxon>
        <taxon>Streptomyces</taxon>
    </lineage>
</organism>
<accession>A0ABP6D1R2</accession>
<dbReference type="RefSeq" id="WP_425576086.1">
    <property type="nucleotide sequence ID" value="NZ_BAAARJ010000018.1"/>
</dbReference>
<dbReference type="InterPro" id="IPR054202">
    <property type="entry name" value="DUF6907"/>
</dbReference>
<reference evidence="2" key="1">
    <citation type="journal article" date="2019" name="Int. J. Syst. Evol. Microbiol.">
        <title>The Global Catalogue of Microorganisms (GCM) 10K type strain sequencing project: providing services to taxonomists for standard genome sequencing and annotation.</title>
        <authorList>
            <consortium name="The Broad Institute Genomics Platform"/>
            <consortium name="The Broad Institute Genome Sequencing Center for Infectious Disease"/>
            <person name="Wu L."/>
            <person name="Ma J."/>
        </authorList>
    </citation>
    <scope>NUCLEOTIDE SEQUENCE [LARGE SCALE GENOMIC DNA]</scope>
    <source>
        <strain evidence="2">JCM 16373</strain>
    </source>
</reference>